<accession>A0ABS2WLB2</accession>
<keyword evidence="2" id="KW-0762">Sugar transport</keyword>
<dbReference type="RefSeq" id="WP_205496135.1">
    <property type="nucleotide sequence ID" value="NZ_JAFHAP010000011.1"/>
</dbReference>
<dbReference type="Gene3D" id="1.20.58.80">
    <property type="entry name" value="Phosphotransferase system, lactose/cellobiose-type IIA subunit"/>
    <property type="match status" value="1"/>
</dbReference>
<protein>
    <submittedName>
        <fullName evidence="6">PTS lactose/cellobiose transporter subunit IIA</fullName>
    </submittedName>
</protein>
<evidence type="ECO:0000313" key="6">
    <source>
        <dbReference type="EMBL" id="MBN2910306.1"/>
    </source>
</evidence>
<gene>
    <name evidence="6" type="ORF">JQC72_12440</name>
</gene>
<name>A0ABS2WLB2_9BACL</name>
<dbReference type="Proteomes" id="UP001177120">
    <property type="component" value="Unassembled WGS sequence"/>
</dbReference>
<evidence type="ECO:0000256" key="4">
    <source>
        <dbReference type="ARBA" id="ARBA00022683"/>
    </source>
</evidence>
<dbReference type="Pfam" id="PF02255">
    <property type="entry name" value="PTS_IIA"/>
    <property type="match status" value="1"/>
</dbReference>
<evidence type="ECO:0000256" key="3">
    <source>
        <dbReference type="ARBA" id="ARBA00022679"/>
    </source>
</evidence>
<sequence length="107" mass="11933">MDYTEIAFQMILHGGNARSSSMEAIACAKSGNIQEARKALECASKELSEAHRIQTRLIQEEAAGKKSEVTLLMVHAQDHLMNTITIRDLAAEFVDLYETFIHGRVKV</sequence>
<dbReference type="InterPro" id="IPR036542">
    <property type="entry name" value="PTS_IIA_lac/cel_sf"/>
</dbReference>
<dbReference type="PANTHER" id="PTHR34382:SF7">
    <property type="entry name" value="PTS SYSTEM N,N'-DIACETYLCHITOBIOSE-SPECIFIC EIIA COMPONENT"/>
    <property type="match status" value="1"/>
</dbReference>
<dbReference type="PANTHER" id="PTHR34382">
    <property type="entry name" value="PTS SYSTEM N,N'-DIACETYLCHITOBIOSE-SPECIFIC EIIA COMPONENT"/>
    <property type="match status" value="1"/>
</dbReference>
<evidence type="ECO:0000256" key="1">
    <source>
        <dbReference type="ARBA" id="ARBA00022448"/>
    </source>
</evidence>
<dbReference type="CDD" id="cd00215">
    <property type="entry name" value="PTS_IIA_lac"/>
    <property type="match status" value="1"/>
</dbReference>
<comment type="caution">
    <text evidence="6">The sequence shown here is derived from an EMBL/GenBank/DDBJ whole genome shotgun (WGS) entry which is preliminary data.</text>
</comment>
<keyword evidence="4" id="KW-0598">Phosphotransferase system</keyword>
<dbReference type="InterPro" id="IPR003188">
    <property type="entry name" value="PTS_IIA_lac/cel"/>
</dbReference>
<feature type="modified residue" description="Phosphohistidine; by HPr" evidence="5">
    <location>
        <position position="75"/>
    </location>
</feature>
<keyword evidence="1" id="KW-0813">Transport</keyword>
<evidence type="ECO:0000256" key="2">
    <source>
        <dbReference type="ARBA" id="ARBA00022597"/>
    </source>
</evidence>
<reference evidence="6" key="1">
    <citation type="journal article" date="2024" name="Int. J. Syst. Evol. Microbiol.">
        <title>Polycladomyces zharkentensis sp. nov., a novel thermophilic cellulose- and starch-degrading member of the Bacillota from a geothermal aquifer in Kazakhstan.</title>
        <authorList>
            <person name="Mashzhan A."/>
            <person name="Kistaubayeva A."/>
            <person name="Javier-Lopez R."/>
            <person name="Bissenova U."/>
            <person name="Bissenbay A."/>
            <person name="Birkeland N.K."/>
        </authorList>
    </citation>
    <scope>NUCLEOTIDE SEQUENCE</scope>
    <source>
        <strain evidence="6">ZKZ2T</strain>
    </source>
</reference>
<dbReference type="EMBL" id="JAFHAP010000011">
    <property type="protein sequence ID" value="MBN2910306.1"/>
    <property type="molecule type" value="Genomic_DNA"/>
</dbReference>
<keyword evidence="7" id="KW-1185">Reference proteome</keyword>
<dbReference type="SUPFAM" id="SSF46973">
    <property type="entry name" value="Enzyme IIa from lactose specific PTS, IIa-lac"/>
    <property type="match status" value="1"/>
</dbReference>
<dbReference type="PROSITE" id="PS51095">
    <property type="entry name" value="PTS_EIIA_TYPE_3"/>
    <property type="match status" value="1"/>
</dbReference>
<evidence type="ECO:0000256" key="5">
    <source>
        <dbReference type="PROSITE-ProRule" id="PRU00418"/>
    </source>
</evidence>
<keyword evidence="3" id="KW-0808">Transferase</keyword>
<dbReference type="PIRSF" id="PIRSF000699">
    <property type="entry name" value="PTS_IILac_III"/>
    <property type="match status" value="1"/>
</dbReference>
<evidence type="ECO:0000313" key="7">
    <source>
        <dbReference type="Proteomes" id="UP001177120"/>
    </source>
</evidence>
<proteinExistence type="predicted"/>
<organism evidence="6 7">
    <name type="scientific">Polycladomyces zharkentensis</name>
    <dbReference type="NCBI Taxonomy" id="2807616"/>
    <lineage>
        <taxon>Bacteria</taxon>
        <taxon>Bacillati</taxon>
        <taxon>Bacillota</taxon>
        <taxon>Bacilli</taxon>
        <taxon>Bacillales</taxon>
        <taxon>Thermoactinomycetaceae</taxon>
        <taxon>Polycladomyces</taxon>
    </lineage>
</organism>